<gene>
    <name evidence="3" type="ORF">K466DRAFT_660319</name>
</gene>
<sequence>MWWPTAADSVSAGDTMGVFLIAVFIATLLYGFTILQTMQYFDRFYNDHRLSKLLVILLFMFETLTSVMEVHALYIYAVSRRSSNFATLRLPTSFGFEAAFYFAAVYVVQIFFAWRMHQLGRQYWFLPAITALLATTAIATGLAATVESGKYGVNTSHPAFPNVLLATSVGLQIAADVIITATLYWLNRKSTSIGDPDGGFLKVTFMTAVNRGVFAVLLLVLTTISYFALRPKLTWLIFHFASSKVHTISMLSTLNGRISREGLAHDPEIVDAMLRYRLKKELGGATYQTRLDTPPNLPTIAHGLPSSPSGWFASKSNEDGEVSGLASSYTPSYHARSTTAVDSASVPQFASFPTL</sequence>
<feature type="transmembrane region" description="Helical" evidence="1">
    <location>
        <begin position="20"/>
        <end position="41"/>
    </location>
</feature>
<dbReference type="Pfam" id="PF20152">
    <property type="entry name" value="DUF6534"/>
    <property type="match status" value="1"/>
</dbReference>
<feature type="transmembrane region" description="Helical" evidence="1">
    <location>
        <begin position="164"/>
        <end position="187"/>
    </location>
</feature>
<dbReference type="InterPro" id="IPR045339">
    <property type="entry name" value="DUF6534"/>
</dbReference>
<keyword evidence="1" id="KW-0472">Membrane</keyword>
<feature type="transmembrane region" description="Helical" evidence="1">
    <location>
        <begin position="53"/>
        <end position="78"/>
    </location>
</feature>
<dbReference type="PANTHER" id="PTHR40465">
    <property type="entry name" value="CHROMOSOME 1, WHOLE GENOME SHOTGUN SEQUENCE"/>
    <property type="match status" value="1"/>
</dbReference>
<name>A0A5C3PP86_9APHY</name>
<feature type="transmembrane region" description="Helical" evidence="1">
    <location>
        <begin position="208"/>
        <end position="229"/>
    </location>
</feature>
<dbReference type="Proteomes" id="UP000308197">
    <property type="component" value="Unassembled WGS sequence"/>
</dbReference>
<dbReference type="PANTHER" id="PTHR40465:SF1">
    <property type="entry name" value="DUF6534 DOMAIN-CONTAINING PROTEIN"/>
    <property type="match status" value="1"/>
</dbReference>
<reference evidence="3 4" key="1">
    <citation type="journal article" date="2019" name="Nat. Ecol. Evol.">
        <title>Megaphylogeny resolves global patterns of mushroom evolution.</title>
        <authorList>
            <person name="Varga T."/>
            <person name="Krizsan K."/>
            <person name="Foldi C."/>
            <person name="Dima B."/>
            <person name="Sanchez-Garcia M."/>
            <person name="Sanchez-Ramirez S."/>
            <person name="Szollosi G.J."/>
            <person name="Szarkandi J.G."/>
            <person name="Papp V."/>
            <person name="Albert L."/>
            <person name="Andreopoulos W."/>
            <person name="Angelini C."/>
            <person name="Antonin V."/>
            <person name="Barry K.W."/>
            <person name="Bougher N.L."/>
            <person name="Buchanan P."/>
            <person name="Buyck B."/>
            <person name="Bense V."/>
            <person name="Catcheside P."/>
            <person name="Chovatia M."/>
            <person name="Cooper J."/>
            <person name="Damon W."/>
            <person name="Desjardin D."/>
            <person name="Finy P."/>
            <person name="Geml J."/>
            <person name="Haridas S."/>
            <person name="Hughes K."/>
            <person name="Justo A."/>
            <person name="Karasinski D."/>
            <person name="Kautmanova I."/>
            <person name="Kiss B."/>
            <person name="Kocsube S."/>
            <person name="Kotiranta H."/>
            <person name="LaButti K.M."/>
            <person name="Lechner B.E."/>
            <person name="Liimatainen K."/>
            <person name="Lipzen A."/>
            <person name="Lukacs Z."/>
            <person name="Mihaltcheva S."/>
            <person name="Morgado L.N."/>
            <person name="Niskanen T."/>
            <person name="Noordeloos M.E."/>
            <person name="Ohm R.A."/>
            <person name="Ortiz-Santana B."/>
            <person name="Ovrebo C."/>
            <person name="Racz N."/>
            <person name="Riley R."/>
            <person name="Savchenko A."/>
            <person name="Shiryaev A."/>
            <person name="Soop K."/>
            <person name="Spirin V."/>
            <person name="Szebenyi C."/>
            <person name="Tomsovsky M."/>
            <person name="Tulloss R.E."/>
            <person name="Uehling J."/>
            <person name="Grigoriev I.V."/>
            <person name="Vagvolgyi C."/>
            <person name="Papp T."/>
            <person name="Martin F.M."/>
            <person name="Miettinen O."/>
            <person name="Hibbett D.S."/>
            <person name="Nagy L.G."/>
        </authorList>
    </citation>
    <scope>NUCLEOTIDE SEQUENCE [LARGE SCALE GENOMIC DNA]</scope>
    <source>
        <strain evidence="3 4">HHB13444</strain>
    </source>
</reference>
<protein>
    <recommendedName>
        <fullName evidence="2">DUF6534 domain-containing protein</fullName>
    </recommendedName>
</protein>
<evidence type="ECO:0000259" key="2">
    <source>
        <dbReference type="Pfam" id="PF20152"/>
    </source>
</evidence>
<evidence type="ECO:0000313" key="4">
    <source>
        <dbReference type="Proteomes" id="UP000308197"/>
    </source>
</evidence>
<dbReference type="InParanoid" id="A0A5C3PP86"/>
<feature type="transmembrane region" description="Helical" evidence="1">
    <location>
        <begin position="123"/>
        <end position="144"/>
    </location>
</feature>
<evidence type="ECO:0000256" key="1">
    <source>
        <dbReference type="SAM" id="Phobius"/>
    </source>
</evidence>
<organism evidence="3 4">
    <name type="scientific">Polyporus arcularius HHB13444</name>
    <dbReference type="NCBI Taxonomy" id="1314778"/>
    <lineage>
        <taxon>Eukaryota</taxon>
        <taxon>Fungi</taxon>
        <taxon>Dikarya</taxon>
        <taxon>Basidiomycota</taxon>
        <taxon>Agaricomycotina</taxon>
        <taxon>Agaricomycetes</taxon>
        <taxon>Polyporales</taxon>
        <taxon>Polyporaceae</taxon>
        <taxon>Polyporus</taxon>
    </lineage>
</organism>
<feature type="domain" description="DUF6534" evidence="2">
    <location>
        <begin position="173"/>
        <end position="257"/>
    </location>
</feature>
<keyword evidence="1" id="KW-0812">Transmembrane</keyword>
<dbReference type="STRING" id="1314778.A0A5C3PP86"/>
<accession>A0A5C3PP86</accession>
<evidence type="ECO:0000313" key="3">
    <source>
        <dbReference type="EMBL" id="TFK91132.1"/>
    </source>
</evidence>
<dbReference type="EMBL" id="ML211028">
    <property type="protein sequence ID" value="TFK91132.1"/>
    <property type="molecule type" value="Genomic_DNA"/>
</dbReference>
<feature type="transmembrane region" description="Helical" evidence="1">
    <location>
        <begin position="98"/>
        <end position="116"/>
    </location>
</feature>
<proteinExistence type="predicted"/>
<keyword evidence="4" id="KW-1185">Reference proteome</keyword>
<keyword evidence="1" id="KW-1133">Transmembrane helix</keyword>
<dbReference type="AlphaFoldDB" id="A0A5C3PP86"/>